<comment type="caution">
    <text evidence="1">The sequence shown here is derived from an EMBL/GenBank/DDBJ whole genome shotgun (WGS) entry which is preliminary data.</text>
</comment>
<name>A0A2S6NFZ1_9HYPH</name>
<keyword evidence="2" id="KW-1185">Reference proteome</keyword>
<reference evidence="1 2" key="1">
    <citation type="journal article" date="2018" name="Arch. Microbiol.">
        <title>New insights into the metabolic potential of the phototrophic purple bacterium Rhodopila globiformis DSM 161(T) from its draft genome sequence and evidence for a vanadium-dependent nitrogenase.</title>
        <authorList>
            <person name="Imhoff J.F."/>
            <person name="Rahn T."/>
            <person name="Kunzel S."/>
            <person name="Neulinger S.C."/>
        </authorList>
    </citation>
    <scope>NUCLEOTIDE SEQUENCE [LARGE SCALE GENOMIC DNA]</scope>
    <source>
        <strain evidence="1 2">DSM 16996</strain>
    </source>
</reference>
<dbReference type="AlphaFoldDB" id="A0A2S6NFZ1"/>
<gene>
    <name evidence="1" type="ORF">CCR94_01385</name>
</gene>
<dbReference type="Proteomes" id="UP000239089">
    <property type="component" value="Unassembled WGS sequence"/>
</dbReference>
<sequence>MGPPSPFETALSRLLRVRATLWFSAFALTLRSPRQRASRRAMAAHGAILGALCGGLLVAASACAEPLAYITAQGADAIAVVDLALARVVETVKVGKKPAGVAVAPGGLRIYATNPEGHSFSVIERDAQGGHRVVAEVLAGAGPLGLALDPAGERIFVADWYGDQVHVFDAKTLKQTGAITVGQSPAGMASDPQGKFLYVANRESDSVCVVDLATLKTVATLAVGKAPFGVTYDANGPRVLVANVQSGDVSVIDPTARRETRRLKARSFPYSVAVTRDGGKIFVTNQHDDSVTVFDGATYAELKTIDACGYPEGARAAPDGDIYVACWMDDVLARIDARTLAVTAKIPVAASPRAFGAFIAP</sequence>
<dbReference type="Gene3D" id="2.130.10.10">
    <property type="entry name" value="YVTN repeat-like/Quinoprotein amine dehydrogenase"/>
    <property type="match status" value="2"/>
</dbReference>
<dbReference type="SUPFAM" id="SSF50974">
    <property type="entry name" value="Nitrous oxide reductase, N-terminal domain"/>
    <property type="match status" value="1"/>
</dbReference>
<evidence type="ECO:0000313" key="1">
    <source>
        <dbReference type="EMBL" id="PPQ33533.1"/>
    </source>
</evidence>
<dbReference type="PANTHER" id="PTHR47197:SF3">
    <property type="entry name" value="DIHYDRO-HEME D1 DEHYDROGENASE"/>
    <property type="match status" value="1"/>
</dbReference>
<dbReference type="InterPro" id="IPR015943">
    <property type="entry name" value="WD40/YVTN_repeat-like_dom_sf"/>
</dbReference>
<organism evidence="1 2">
    <name type="scientific">Rhodoblastus sphagnicola</name>
    <dbReference type="NCBI Taxonomy" id="333368"/>
    <lineage>
        <taxon>Bacteria</taxon>
        <taxon>Pseudomonadati</taxon>
        <taxon>Pseudomonadota</taxon>
        <taxon>Alphaproteobacteria</taxon>
        <taxon>Hyphomicrobiales</taxon>
        <taxon>Rhodoblastaceae</taxon>
        <taxon>Rhodoblastus</taxon>
    </lineage>
</organism>
<dbReference type="NCBIfam" id="TIGR02276">
    <property type="entry name" value="beta_rpt_yvtn"/>
    <property type="match status" value="3"/>
</dbReference>
<evidence type="ECO:0008006" key="3">
    <source>
        <dbReference type="Google" id="ProtNLM"/>
    </source>
</evidence>
<accession>A0A2S6NFZ1</accession>
<dbReference type="InterPro" id="IPR051200">
    <property type="entry name" value="Host-pathogen_enzymatic-act"/>
</dbReference>
<dbReference type="PANTHER" id="PTHR47197">
    <property type="entry name" value="PROTEIN NIRF"/>
    <property type="match status" value="1"/>
</dbReference>
<dbReference type="InterPro" id="IPR011045">
    <property type="entry name" value="N2O_reductase_N"/>
</dbReference>
<evidence type="ECO:0000313" key="2">
    <source>
        <dbReference type="Proteomes" id="UP000239089"/>
    </source>
</evidence>
<dbReference type="EMBL" id="NHSJ01000018">
    <property type="protein sequence ID" value="PPQ33533.1"/>
    <property type="molecule type" value="Genomic_DNA"/>
</dbReference>
<proteinExistence type="predicted"/>
<protein>
    <recommendedName>
        <fullName evidence="3">SMP-30/Gluconolactonase/LRE-like region domain-containing protein</fullName>
    </recommendedName>
</protein>
<dbReference type="Pfam" id="PF10282">
    <property type="entry name" value="Lactonase"/>
    <property type="match status" value="1"/>
</dbReference>
<dbReference type="InterPro" id="IPR011964">
    <property type="entry name" value="YVTN_b-propeller_repeat"/>
</dbReference>
<dbReference type="InterPro" id="IPR019405">
    <property type="entry name" value="Lactonase_7-beta_prop"/>
</dbReference>